<dbReference type="Pfam" id="PF00132">
    <property type="entry name" value="Hexapep"/>
    <property type="match status" value="1"/>
</dbReference>
<comment type="similarity">
    <text evidence="1">Belongs to the transferase hexapeptide repeat family.</text>
</comment>
<reference evidence="4 5" key="1">
    <citation type="journal article" date="2012" name="G3 (Bethesda)">
        <title>Pichia sorbitophila, an interspecies yeast hybrid reveals early steps of genome resolution following polyploidization.</title>
        <authorList>
            <person name="Leh Louis V."/>
            <person name="Despons L."/>
            <person name="Friedrich A."/>
            <person name="Martin T."/>
            <person name="Durrens P."/>
            <person name="Casaregola S."/>
            <person name="Neuveglise C."/>
            <person name="Fairhead C."/>
            <person name="Marck C."/>
            <person name="Cruz J.A."/>
            <person name="Straub M.L."/>
            <person name="Kugler V."/>
            <person name="Sacerdot C."/>
            <person name="Uzunov Z."/>
            <person name="Thierry A."/>
            <person name="Weiss S."/>
            <person name="Bleykasten C."/>
            <person name="De Montigny J."/>
            <person name="Jacques N."/>
            <person name="Jung P."/>
            <person name="Lemaire M."/>
            <person name="Mallet S."/>
            <person name="Morel G."/>
            <person name="Richard G.F."/>
            <person name="Sarkar A."/>
            <person name="Savel G."/>
            <person name="Schacherer J."/>
            <person name="Seret M.L."/>
            <person name="Talla E."/>
            <person name="Samson G."/>
            <person name="Jubin C."/>
            <person name="Poulain J."/>
            <person name="Vacherie B."/>
            <person name="Barbe V."/>
            <person name="Pelletier E."/>
            <person name="Sherman D.J."/>
            <person name="Westhof E."/>
            <person name="Weissenbach J."/>
            <person name="Baret P.V."/>
            <person name="Wincker P."/>
            <person name="Gaillardin C."/>
            <person name="Dujon B."/>
            <person name="Souciet J.L."/>
        </authorList>
    </citation>
    <scope>NUCLEOTIDE SEQUENCE [LARGE SCALE GENOMIC DNA]</scope>
    <source>
        <strain evidence="5">ATCC MYA-4447 / BCRC 22081 / CBS 7064 / NBRC 10061 / NRRL Y-12695</strain>
    </source>
</reference>
<dbReference type="Pfam" id="PF12464">
    <property type="entry name" value="Mac"/>
    <property type="match status" value="1"/>
</dbReference>
<dbReference type="OrthoDB" id="25818at2759"/>
<dbReference type="AlphaFoldDB" id="G8YBE3"/>
<protein>
    <submittedName>
        <fullName evidence="4">Piso0_001991 protein</fullName>
    </submittedName>
</protein>
<dbReference type="GO" id="GO:0008374">
    <property type="term" value="F:O-acyltransferase activity"/>
    <property type="evidence" value="ECO:0007669"/>
    <property type="project" value="TreeGrafter"/>
</dbReference>
<organism evidence="4 5">
    <name type="scientific">Pichia sorbitophila (strain ATCC MYA-4447 / BCRC 22081 / CBS 7064 / NBRC 10061 / NRRL Y-12695)</name>
    <name type="common">Hybrid yeast</name>
    <dbReference type="NCBI Taxonomy" id="559304"/>
    <lineage>
        <taxon>Eukaryota</taxon>
        <taxon>Fungi</taxon>
        <taxon>Dikarya</taxon>
        <taxon>Ascomycota</taxon>
        <taxon>Saccharomycotina</taxon>
        <taxon>Pichiomycetes</taxon>
        <taxon>Debaryomycetaceae</taxon>
        <taxon>Millerozyma</taxon>
    </lineage>
</organism>
<evidence type="ECO:0000259" key="3">
    <source>
        <dbReference type="SMART" id="SM01266"/>
    </source>
</evidence>
<dbReference type="SUPFAM" id="SSF51161">
    <property type="entry name" value="Trimeric LpxA-like enzymes"/>
    <property type="match status" value="1"/>
</dbReference>
<dbReference type="HOGENOM" id="CLU_051638_3_0_1"/>
<gene>
    <name evidence="4" type="primary">Piso0_001991</name>
    <name evidence="4" type="ORF">GNLVRS01_PISO0J02319g</name>
</gene>
<dbReference type="eggNOG" id="KOG4750">
    <property type="taxonomic scope" value="Eukaryota"/>
</dbReference>
<keyword evidence="5" id="KW-1185">Reference proteome</keyword>
<dbReference type="CDD" id="cd03357">
    <property type="entry name" value="LbH_MAT_GAT"/>
    <property type="match status" value="1"/>
</dbReference>
<dbReference type="InParanoid" id="G8YBE3"/>
<keyword evidence="2" id="KW-0808">Transferase</keyword>
<dbReference type="PANTHER" id="PTHR23416:SF54">
    <property type="entry name" value="ACETYLTRANSFERASE, CYSE_LACA_LPXA_NODL FAMILY (AFU_ORTHOLOGUE AFUA_2G08430)-RELATED"/>
    <property type="match status" value="1"/>
</dbReference>
<proteinExistence type="inferred from homology"/>
<dbReference type="OMA" id="KVAQFNI"/>
<accession>G8YBE3</accession>
<dbReference type="InterPro" id="IPR011004">
    <property type="entry name" value="Trimer_LpxA-like_sf"/>
</dbReference>
<name>G8YBE3_PICSO</name>
<dbReference type="GO" id="GO:0016407">
    <property type="term" value="F:acetyltransferase activity"/>
    <property type="evidence" value="ECO:0007669"/>
    <property type="project" value="InterPro"/>
</dbReference>
<dbReference type="SMART" id="SM01266">
    <property type="entry name" value="Mac"/>
    <property type="match status" value="1"/>
</dbReference>
<dbReference type="Proteomes" id="UP000005222">
    <property type="component" value="Chromosome J"/>
</dbReference>
<dbReference type="InterPro" id="IPR001451">
    <property type="entry name" value="Hexapep"/>
</dbReference>
<dbReference type="FunCoup" id="G8YBE3">
    <property type="interactions" value="43"/>
</dbReference>
<evidence type="ECO:0000256" key="2">
    <source>
        <dbReference type="ARBA" id="ARBA00022679"/>
    </source>
</evidence>
<feature type="domain" description="Maltose/galactoside acetyltransferase" evidence="3">
    <location>
        <begin position="26"/>
        <end position="88"/>
    </location>
</feature>
<dbReference type="PANTHER" id="PTHR23416">
    <property type="entry name" value="SIALIC ACID SYNTHASE-RELATED"/>
    <property type="match status" value="1"/>
</dbReference>
<dbReference type="STRING" id="559304.G8YBE3"/>
<sequence>MSDGIKYDLVKYAYENLNHIPKGLEYEKMISGLPYDINVEALAKGRILAHEKVADYGQIRLRDYGGDIEQYYTAKEAHLASVFGKIGSNVKLEHPFFVDYGFNVSIGDDFYGNFNCTFLDCSLIVFGDKCLLGPNVTFATPTHPLSPSRRMEGEESADAIIVGNNIWFGANAVILRGVTIGDNSIIGAGAVVRDDVPPNSLVVGSPAKVIKQLDRL</sequence>
<evidence type="ECO:0000313" key="4">
    <source>
        <dbReference type="EMBL" id="CCE82274.1"/>
    </source>
</evidence>
<dbReference type="EMBL" id="FO082050">
    <property type="protein sequence ID" value="CCE82274.1"/>
    <property type="molecule type" value="Genomic_DNA"/>
</dbReference>
<dbReference type="InterPro" id="IPR024688">
    <property type="entry name" value="Mac_dom"/>
</dbReference>
<evidence type="ECO:0000313" key="5">
    <source>
        <dbReference type="Proteomes" id="UP000005222"/>
    </source>
</evidence>
<dbReference type="Gene3D" id="2.160.10.10">
    <property type="entry name" value="Hexapeptide repeat proteins"/>
    <property type="match status" value="1"/>
</dbReference>
<dbReference type="InterPro" id="IPR051159">
    <property type="entry name" value="Hexapeptide_acetyltransf"/>
</dbReference>
<evidence type="ECO:0000256" key="1">
    <source>
        <dbReference type="ARBA" id="ARBA00007274"/>
    </source>
</evidence>